<feature type="domain" description="PTS EIIB type-1" evidence="7">
    <location>
        <begin position="7"/>
        <end position="49"/>
    </location>
</feature>
<dbReference type="EMBL" id="CP035282">
    <property type="protein sequence ID" value="QAT62927.1"/>
    <property type="molecule type" value="Genomic_DNA"/>
</dbReference>
<name>A0A410QFZ0_9FIRM</name>
<evidence type="ECO:0000256" key="3">
    <source>
        <dbReference type="ARBA" id="ARBA00022679"/>
    </source>
</evidence>
<evidence type="ECO:0000259" key="7">
    <source>
        <dbReference type="PROSITE" id="PS51098"/>
    </source>
</evidence>
<keyword evidence="9" id="KW-1185">Reference proteome</keyword>
<dbReference type="OrthoDB" id="92465at2"/>
<dbReference type="Proteomes" id="UP000287969">
    <property type="component" value="Chromosome"/>
</dbReference>
<evidence type="ECO:0000256" key="5">
    <source>
        <dbReference type="ARBA" id="ARBA00022777"/>
    </source>
</evidence>
<dbReference type="AlphaFoldDB" id="A0A410QFZ0"/>
<dbReference type="InterPro" id="IPR001996">
    <property type="entry name" value="PTS_IIB_1"/>
</dbReference>
<evidence type="ECO:0000313" key="8">
    <source>
        <dbReference type="EMBL" id="QAT62927.1"/>
    </source>
</evidence>
<keyword evidence="3" id="KW-0808">Transferase</keyword>
<proteinExistence type="predicted"/>
<gene>
    <name evidence="8" type="ORF">EQM13_15820</name>
</gene>
<dbReference type="Pfam" id="PF00367">
    <property type="entry name" value="PTS_EIIB"/>
    <property type="match status" value="1"/>
</dbReference>
<dbReference type="Gene3D" id="3.30.1360.60">
    <property type="entry name" value="Glucose permease domain IIB"/>
    <property type="match status" value="1"/>
</dbReference>
<dbReference type="PROSITE" id="PS01035">
    <property type="entry name" value="PTS_EIIB_TYPE_1_CYS"/>
    <property type="match status" value="1"/>
</dbReference>
<evidence type="ECO:0000256" key="6">
    <source>
        <dbReference type="PROSITE-ProRule" id="PRU00421"/>
    </source>
</evidence>
<organism evidence="8 9">
    <name type="scientific">Acidilutibacter cellobiosedens</name>
    <dbReference type="NCBI Taxonomy" id="2507161"/>
    <lineage>
        <taxon>Bacteria</taxon>
        <taxon>Bacillati</taxon>
        <taxon>Bacillota</taxon>
        <taxon>Tissierellia</taxon>
        <taxon>Tissierellales</taxon>
        <taxon>Acidilutibacteraceae</taxon>
        <taxon>Acidilutibacter</taxon>
    </lineage>
</organism>
<evidence type="ECO:0000256" key="1">
    <source>
        <dbReference type="ARBA" id="ARBA00022448"/>
    </source>
</evidence>
<protein>
    <recommendedName>
        <fullName evidence="7">PTS EIIB type-1 domain-containing protein</fullName>
    </recommendedName>
</protein>
<feature type="active site" description="Phosphocysteine intermediate; for EIIB activity" evidence="6">
    <location>
        <position position="29"/>
    </location>
</feature>
<dbReference type="InterPro" id="IPR018113">
    <property type="entry name" value="PTrfase_EIIB_Cys"/>
</dbReference>
<keyword evidence="2" id="KW-0762">Sugar transport</keyword>
<dbReference type="GO" id="GO:0009401">
    <property type="term" value="P:phosphoenolpyruvate-dependent sugar phosphotransferase system"/>
    <property type="evidence" value="ECO:0007669"/>
    <property type="project" value="UniProtKB-KW"/>
</dbReference>
<evidence type="ECO:0000256" key="2">
    <source>
        <dbReference type="ARBA" id="ARBA00022597"/>
    </source>
</evidence>
<dbReference type="InterPro" id="IPR036878">
    <property type="entry name" value="Glu_permease_IIB"/>
</dbReference>
<sequence>MKKKDYSIMSSEIVKSIGGKDNISFFTHCVTRLRFNLKDKGLVYLSTEN</sequence>
<dbReference type="GO" id="GO:0008982">
    <property type="term" value="F:protein-N(PI)-phosphohistidine-sugar phosphotransferase activity"/>
    <property type="evidence" value="ECO:0007669"/>
    <property type="project" value="InterPro"/>
</dbReference>
<dbReference type="KEGG" id="spoa:EQM13_15820"/>
<evidence type="ECO:0000256" key="4">
    <source>
        <dbReference type="ARBA" id="ARBA00022683"/>
    </source>
</evidence>
<evidence type="ECO:0000313" key="9">
    <source>
        <dbReference type="Proteomes" id="UP000287969"/>
    </source>
</evidence>
<keyword evidence="1" id="KW-0813">Transport</keyword>
<accession>A0A410QFZ0</accession>
<dbReference type="PROSITE" id="PS51098">
    <property type="entry name" value="PTS_EIIB_TYPE_1"/>
    <property type="match status" value="1"/>
</dbReference>
<dbReference type="SUPFAM" id="SSF55604">
    <property type="entry name" value="Glucose permease domain IIB"/>
    <property type="match status" value="1"/>
</dbReference>
<dbReference type="GO" id="GO:0016301">
    <property type="term" value="F:kinase activity"/>
    <property type="evidence" value="ECO:0007669"/>
    <property type="project" value="UniProtKB-KW"/>
</dbReference>
<keyword evidence="4" id="KW-0598">Phosphotransferase system</keyword>
<reference evidence="9" key="1">
    <citation type="submission" date="2019-01" db="EMBL/GenBank/DDBJ databases">
        <title>Draft genomes of a novel of Sporanaerobacter strains.</title>
        <authorList>
            <person name="Ma S."/>
        </authorList>
    </citation>
    <scope>NUCLEOTIDE SEQUENCE [LARGE SCALE GENOMIC DNA]</scope>
    <source>
        <strain evidence="9">NJN-17</strain>
    </source>
</reference>
<keyword evidence="5" id="KW-0418">Kinase</keyword>